<evidence type="ECO:0000313" key="8">
    <source>
        <dbReference type="EMBL" id="SDS28126.1"/>
    </source>
</evidence>
<evidence type="ECO:0000256" key="3">
    <source>
        <dbReference type="ARBA" id="ARBA00022603"/>
    </source>
</evidence>
<dbReference type="Proteomes" id="UP000243413">
    <property type="component" value="Chromosome I"/>
</dbReference>
<keyword evidence="2" id="KW-0698">rRNA processing</keyword>
<feature type="domain" description="Methyltransferase small" evidence="6">
    <location>
        <begin position="199"/>
        <end position="370"/>
    </location>
</feature>
<protein>
    <submittedName>
        <fullName evidence="8">16S rRNA (Guanine1207-N2)-methyltransferase</fullName>
    </submittedName>
</protein>
<evidence type="ECO:0000259" key="6">
    <source>
        <dbReference type="Pfam" id="PF05175"/>
    </source>
</evidence>
<dbReference type="Pfam" id="PF26049">
    <property type="entry name" value="RLMG_N"/>
    <property type="match status" value="1"/>
</dbReference>
<dbReference type="GO" id="GO:0005737">
    <property type="term" value="C:cytoplasm"/>
    <property type="evidence" value="ECO:0007669"/>
    <property type="project" value="InterPro"/>
</dbReference>
<reference evidence="9" key="1">
    <citation type="submission" date="2016-10" db="EMBL/GenBank/DDBJ databases">
        <authorList>
            <person name="Varghese N."/>
            <person name="Submissions S."/>
        </authorList>
    </citation>
    <scope>NUCLEOTIDE SEQUENCE [LARGE SCALE GENOMIC DNA]</scope>
    <source>
        <strain evidence="9">JCM 14963</strain>
    </source>
</reference>
<organism evidence="8 9">
    <name type="scientific">Halopseudomonas sabulinigri</name>
    <dbReference type="NCBI Taxonomy" id="472181"/>
    <lineage>
        <taxon>Bacteria</taxon>
        <taxon>Pseudomonadati</taxon>
        <taxon>Pseudomonadota</taxon>
        <taxon>Gammaproteobacteria</taxon>
        <taxon>Pseudomonadales</taxon>
        <taxon>Pseudomonadaceae</taxon>
        <taxon>Halopseudomonas</taxon>
    </lineage>
</organism>
<dbReference type="GO" id="GO:0003676">
    <property type="term" value="F:nucleic acid binding"/>
    <property type="evidence" value="ECO:0007669"/>
    <property type="project" value="InterPro"/>
</dbReference>
<dbReference type="OrthoDB" id="29650at2"/>
<dbReference type="PANTHER" id="PTHR47816">
    <property type="entry name" value="RIBOSOMAL RNA SMALL SUBUNIT METHYLTRANSFERASE C"/>
    <property type="match status" value="1"/>
</dbReference>
<dbReference type="CDD" id="cd02440">
    <property type="entry name" value="AdoMet_MTases"/>
    <property type="match status" value="1"/>
</dbReference>
<evidence type="ECO:0000313" key="9">
    <source>
        <dbReference type="Proteomes" id="UP000243413"/>
    </source>
</evidence>
<dbReference type="InterPro" id="IPR046977">
    <property type="entry name" value="RsmC/RlmG"/>
</dbReference>
<evidence type="ECO:0000259" key="7">
    <source>
        <dbReference type="Pfam" id="PF26049"/>
    </source>
</evidence>
<dbReference type="Pfam" id="PF05175">
    <property type="entry name" value="MTS"/>
    <property type="match status" value="1"/>
</dbReference>
<dbReference type="AlphaFoldDB" id="A0A1H1QXP1"/>
<keyword evidence="4 8" id="KW-0808">Transferase</keyword>
<name>A0A1H1QXP1_9GAMM</name>
<dbReference type="InterPro" id="IPR058679">
    <property type="entry name" value="RlmG_N"/>
</dbReference>
<dbReference type="PIRSF" id="PIRSF037565">
    <property type="entry name" value="RRNA_m2G_Mtase_RsmD_prd"/>
    <property type="match status" value="1"/>
</dbReference>
<dbReference type="STRING" id="472181.SAMN05216271_1572"/>
<evidence type="ECO:0000256" key="4">
    <source>
        <dbReference type="ARBA" id="ARBA00022679"/>
    </source>
</evidence>
<dbReference type="EMBL" id="LT629763">
    <property type="protein sequence ID" value="SDS28126.1"/>
    <property type="molecule type" value="Genomic_DNA"/>
</dbReference>
<evidence type="ECO:0000256" key="5">
    <source>
        <dbReference type="ARBA" id="ARBA00022691"/>
    </source>
</evidence>
<proteinExistence type="predicted"/>
<accession>A0A1H1QXP1</accession>
<dbReference type="PROSITE" id="PS00092">
    <property type="entry name" value="N6_MTASE"/>
    <property type="match status" value="1"/>
</dbReference>
<keyword evidence="3 8" id="KW-0489">Methyltransferase</keyword>
<keyword evidence="1" id="KW-0963">Cytoplasm</keyword>
<dbReference type="InterPro" id="IPR007848">
    <property type="entry name" value="Small_mtfrase_dom"/>
</dbReference>
<keyword evidence="5" id="KW-0949">S-adenosyl-L-methionine</keyword>
<dbReference type="InterPro" id="IPR002052">
    <property type="entry name" value="DNA_methylase_N6_adenine_CS"/>
</dbReference>
<evidence type="ECO:0000256" key="1">
    <source>
        <dbReference type="ARBA" id="ARBA00022490"/>
    </source>
</evidence>
<dbReference type="SUPFAM" id="SSF53335">
    <property type="entry name" value="S-adenosyl-L-methionine-dependent methyltransferases"/>
    <property type="match status" value="1"/>
</dbReference>
<dbReference type="PANTHER" id="PTHR47816:SF5">
    <property type="entry name" value="RIBOSOMAL RNA LARGE SUBUNIT METHYLTRANSFERASE G"/>
    <property type="match status" value="1"/>
</dbReference>
<dbReference type="InterPro" id="IPR029063">
    <property type="entry name" value="SAM-dependent_MTases_sf"/>
</dbReference>
<dbReference type="InterPro" id="IPR017237">
    <property type="entry name" value="RLMG"/>
</dbReference>
<gene>
    <name evidence="8" type="ORF">SAMN05216271_1572</name>
</gene>
<dbReference type="GO" id="GO:0008990">
    <property type="term" value="F:rRNA (guanine-N2-)-methyltransferase activity"/>
    <property type="evidence" value="ECO:0007669"/>
    <property type="project" value="InterPro"/>
</dbReference>
<dbReference type="Gene3D" id="3.40.50.150">
    <property type="entry name" value="Vaccinia Virus protein VP39"/>
    <property type="match status" value="2"/>
</dbReference>
<sequence length="372" mass="40173">MHAFNSPYGDLTLTRYPPTRNPTLQAFDAADQYLLNQLNASNNEGPLLIINDQFGALACALSAQNPSSWGDSWLSKQALSENLDTNHLPADAVDFVPGSATPTGRYQRVLLRVPKSLTLLEDQLQRLRPQLLPGAVVMAGAMIKHLPPRAGDLLATYIGPYQASLGWKKARLLSATLDPHLNPPQAELHSGYALEGTSLTLRNLPGVFSRERLDIGTRLLLPLIPVLAEQAKHIADLGCGNGALGLMAALHNPSAELLFCDESYAAVASAEHNFHSAFAGRDAGFRVDDGLLGVTAQSLDLVLCNPPFHQQQVVGDDIALRLFSQSRRALAAGGKLVVVGNRHLGYHIKLRQYFNEVTQLAASSKFVVLQAS</sequence>
<dbReference type="RefSeq" id="WP_092285445.1">
    <property type="nucleotide sequence ID" value="NZ_LT629763.1"/>
</dbReference>
<evidence type="ECO:0000256" key="2">
    <source>
        <dbReference type="ARBA" id="ARBA00022552"/>
    </source>
</evidence>
<feature type="domain" description="RlmG N-terminal" evidence="7">
    <location>
        <begin position="1"/>
        <end position="178"/>
    </location>
</feature>